<dbReference type="GO" id="GO:0005319">
    <property type="term" value="F:lipid transporter activity"/>
    <property type="evidence" value="ECO:0007669"/>
    <property type="project" value="TreeGrafter"/>
</dbReference>
<dbReference type="Pfam" id="PF00005">
    <property type="entry name" value="ABC_tran"/>
    <property type="match status" value="2"/>
</dbReference>
<dbReference type="Pfam" id="PF23321">
    <property type="entry name" value="R1_ABCA1"/>
    <property type="match status" value="1"/>
</dbReference>
<evidence type="ECO:0000256" key="6">
    <source>
        <dbReference type="ARBA" id="ARBA00023136"/>
    </source>
</evidence>
<keyword evidence="6 8" id="KW-0472">Membrane</keyword>
<dbReference type="PROSITE" id="PS00211">
    <property type="entry name" value="ABC_TRANSPORTER_1"/>
    <property type="match status" value="1"/>
</dbReference>
<feature type="transmembrane region" description="Helical" evidence="8">
    <location>
        <begin position="507"/>
        <end position="527"/>
    </location>
</feature>
<comment type="subcellular location">
    <subcellularLocation>
        <location evidence="1">Membrane</location>
        <topology evidence="1">Multi-pass membrane protein</topology>
    </subcellularLocation>
</comment>
<evidence type="ECO:0000256" key="5">
    <source>
        <dbReference type="ARBA" id="ARBA00022989"/>
    </source>
</evidence>
<keyword evidence="3" id="KW-0547">Nucleotide-binding</keyword>
<evidence type="ECO:0000256" key="7">
    <source>
        <dbReference type="SAM" id="MobiDB-lite"/>
    </source>
</evidence>
<feature type="transmembrane region" description="Helical" evidence="8">
    <location>
        <begin position="612"/>
        <end position="633"/>
    </location>
</feature>
<evidence type="ECO:0000259" key="9">
    <source>
        <dbReference type="PROSITE" id="PS50893"/>
    </source>
</evidence>
<keyword evidence="11" id="KW-1185">Reference proteome</keyword>
<dbReference type="GO" id="GO:0140359">
    <property type="term" value="F:ABC-type transporter activity"/>
    <property type="evidence" value="ECO:0007669"/>
    <property type="project" value="InterPro"/>
</dbReference>
<dbReference type="Proteomes" id="UP000472265">
    <property type="component" value="Chromosome 9"/>
</dbReference>
<evidence type="ECO:0000313" key="10">
    <source>
        <dbReference type="Ensembl" id="ENSSAUP00010009729.1"/>
    </source>
</evidence>
<dbReference type="InterPro" id="IPR017871">
    <property type="entry name" value="ABC_transporter-like_CS"/>
</dbReference>
<dbReference type="InterPro" id="IPR056264">
    <property type="entry name" value="R2_ABCA1-4-like"/>
</dbReference>
<evidence type="ECO:0000256" key="8">
    <source>
        <dbReference type="SAM" id="Phobius"/>
    </source>
</evidence>
<dbReference type="GeneTree" id="ENSGT00940000157295"/>
<accession>A0A671UA94</accession>
<dbReference type="Gene3D" id="3.40.50.300">
    <property type="entry name" value="P-loop containing nucleotide triphosphate hydrolases"/>
    <property type="match status" value="3"/>
</dbReference>
<feature type="transmembrane region" description="Helical" evidence="8">
    <location>
        <begin position="1387"/>
        <end position="1409"/>
    </location>
</feature>
<dbReference type="InterPro" id="IPR026082">
    <property type="entry name" value="ABCA"/>
</dbReference>
<sequence>MMAFFRQLQLLLWKNWLRIIRQPLWSLTLIVWPLIIFIIIAVTRNQFPPVVKETCYVGPRNLPSTGFFPFLQTLMCNTDSTCQNKSRLVDPSASRSSRRSTRSARYCCPSVHTVYHLLSDLCYRWAKCLYNAPFCQNMYLDMVNTTGGAIAWAFLKPMLMGQILYTPDTPVTRAIMEKANTTLQEFANLRKHSEDWIESSDYVLNSAQLLSHSLPMLQVQTLTAAFCCISDYSRRLAVIPKSNSHLSLFKANMTEMLEKNKHILKQITTLSTLMVDLSSCITFDRYRGYDSAEQLDDTAQELAKNRELYASVIFKLPKDDDDSSSRKRQARSPSSASSLPPKVSYTIRMHMDNVMRTDRVRNNYFVKDNHISSSLTMRYNRGFVYLQESIDWAIIETQTGQRVMEPAVQLQPFPYPCHLRDEYLEAISFVFPLMLMMAWVLFVADFVKKLVHERELRLHEYMKMMGVNPLSHFFAWFFECATYLTLTIVILTLILKHGGILPHSDGFLLFLYLCDYGLSILAFSYLVSSFFDKTYIAGLSGSLIYILCFFPFIVVMAVETKLTFSQKSVLGLFSPTCFSYASQYVSRYEAQGEGIHWSNSYNSPISGDTASFGWLCWLMLIDSLLYFIIGAYVRKVFPGNYGIPAPWYFPFKASFWADMCCCVKSNFKAGRGLLFTNIMQNNLPSTLSSQVGENFSKLPVGVSLHGLSKMYGDRVAIQNLNVSFYEGHVTSLLGHNGAGKTTTMSLLTGLYAPSSGAIEVYGRDMQTNIDDVRRELGVCMQYDVLFDHMTAKEHLLLYGQIKAPQWSHRELSEQIRTILEETGMYAHRHKRVGTLSGGMKRKLSISIAFIGGSRLVVLDEPTTGVDPCSRRSIWDIVIQHKKNRTIIMSTHHLDEAEVLSDRIAFLERGGLKCCGSPLYLKDKLGQGYKLTLTKKPIDNAELKSFIQAHVPEARLKEAQGGDLVYSLPSFGSSNASSYRSLLTALDSNLDALQLGGYGISDTTLEEVKIINLVSIPFPLELTGSTMVRGLALAWQQMTAILIKRFQHSRRDWKGLLSQILLPVLFVVFAMGLGSIKKDLQHYPELELSPELYKFGPSYSFFRNQNPNSSQLMDAMMSFPGIDNACLDKSDDPYVITPQTPAVTFWQVQCICLFCALQVCQRENFQPPHKKIPSAQIVYNLSGLNVENYLVATANKFIRNRYGGFDFGMPLPPDLQMDILTVPKNRTLSKVWYNPEGHHTMPAYLNSMSNLILRSKLPADKDPHKYGKVEQGMLQLLVAICVMTGYSITTASFAIYEVSEHHSGSKRLQHIAGISEPFYWAVNFFYDMVMYLIPVTMTVGVFAAFQIPAFTYRENLGAITLLLVLFGFATFPWMYLLSGVFKNAEMAFISYMCINLFISISSQVTLYPHFSSVLPSFLQVIQDIFKKLCYAFHIFPQFNFGNGLMQLARMNIEVQILSGYGIDAYINPFSLGALGWMMISSFIQGLVFFILRLLLNKSLLRKVSPEDQDEDVAAEHLRVSSGAASSDILQVNQLTKIYQQFKKKVHAVKRISVGIPAGECFGLLGVNGAGKTTTFKMLTGDVSPTDGTCRNQGINIGYCPQVDALDNLLTGEEHLYFYGRIRGISKRELDGVRERAADSELLFKAPSSDSSDEPSSGMDPRTKRHLWKIISEEVKGKCAVVLTSHSMEECEALCSRLAIMVKGQFCCLGSLQHIKNRFGSGFTVKMYLAEASCDTEAITGFMQRRFPSTYLKDQHSTMVEYHVPVAPGGVADIFNQLESNKNALQIKHFSVSQTTLDEVFINFAMGKIGMEDRQSLSDDDSHDPGSVKAVET</sequence>
<feature type="transmembrane region" description="Helical" evidence="8">
    <location>
        <begin position="426"/>
        <end position="447"/>
    </location>
</feature>
<dbReference type="PROSITE" id="PS50893">
    <property type="entry name" value="ABC_TRANSPORTER_2"/>
    <property type="match status" value="2"/>
</dbReference>
<dbReference type="Pfam" id="PF12698">
    <property type="entry name" value="ABC2_membrane_3"/>
    <property type="match status" value="2"/>
</dbReference>
<dbReference type="PANTHER" id="PTHR19229:SF29">
    <property type="entry name" value="GLUCOSYLCERAMIDE TRANSPORTER ABCA12"/>
    <property type="match status" value="1"/>
</dbReference>
<dbReference type="GO" id="GO:0016887">
    <property type="term" value="F:ATP hydrolysis activity"/>
    <property type="evidence" value="ECO:0007669"/>
    <property type="project" value="InterPro"/>
</dbReference>
<feature type="domain" description="ABC transporter" evidence="9">
    <location>
        <begin position="1528"/>
        <end position="1726"/>
    </location>
</feature>
<feature type="transmembrane region" description="Helical" evidence="8">
    <location>
        <begin position="1355"/>
        <end position="1375"/>
    </location>
</feature>
<evidence type="ECO:0000313" key="11">
    <source>
        <dbReference type="Proteomes" id="UP000472265"/>
    </source>
</evidence>
<dbReference type="InterPro" id="IPR027417">
    <property type="entry name" value="P-loop_NTPase"/>
</dbReference>
<dbReference type="InterPro" id="IPR003439">
    <property type="entry name" value="ABC_transporter-like_ATP-bd"/>
</dbReference>
<dbReference type="CDD" id="cd03263">
    <property type="entry name" value="ABC_subfamily_A"/>
    <property type="match status" value="1"/>
</dbReference>
<dbReference type="SMART" id="SM00382">
    <property type="entry name" value="AAA"/>
    <property type="match status" value="2"/>
</dbReference>
<feature type="transmembrane region" description="Helical" evidence="8">
    <location>
        <begin position="1272"/>
        <end position="1295"/>
    </location>
</feature>
<evidence type="ECO:0000256" key="3">
    <source>
        <dbReference type="ARBA" id="ARBA00022741"/>
    </source>
</evidence>
<feature type="compositionally biased region" description="Basic and acidic residues" evidence="7">
    <location>
        <begin position="1821"/>
        <end position="1831"/>
    </location>
</feature>
<keyword evidence="5 8" id="KW-1133">Transmembrane helix</keyword>
<dbReference type="GO" id="GO:0016020">
    <property type="term" value="C:membrane"/>
    <property type="evidence" value="ECO:0007669"/>
    <property type="project" value="UniProtKB-SubCell"/>
</dbReference>
<evidence type="ECO:0000256" key="1">
    <source>
        <dbReference type="ARBA" id="ARBA00004141"/>
    </source>
</evidence>
<feature type="transmembrane region" description="Helical" evidence="8">
    <location>
        <begin position="1472"/>
        <end position="1494"/>
    </location>
</feature>
<keyword evidence="4" id="KW-0067">ATP-binding</keyword>
<evidence type="ECO:0000256" key="4">
    <source>
        <dbReference type="ARBA" id="ARBA00022840"/>
    </source>
</evidence>
<dbReference type="GO" id="GO:0005524">
    <property type="term" value="F:ATP binding"/>
    <property type="evidence" value="ECO:0007669"/>
    <property type="project" value="UniProtKB-KW"/>
</dbReference>
<evidence type="ECO:0000256" key="2">
    <source>
        <dbReference type="ARBA" id="ARBA00022692"/>
    </source>
</evidence>
<feature type="transmembrane region" description="Helical" evidence="8">
    <location>
        <begin position="1316"/>
        <end position="1343"/>
    </location>
</feature>
<feature type="region of interest" description="Disordered" evidence="7">
    <location>
        <begin position="319"/>
        <end position="341"/>
    </location>
</feature>
<organism evidence="10 11">
    <name type="scientific">Sparus aurata</name>
    <name type="common">Gilthead sea bream</name>
    <dbReference type="NCBI Taxonomy" id="8175"/>
    <lineage>
        <taxon>Eukaryota</taxon>
        <taxon>Metazoa</taxon>
        <taxon>Chordata</taxon>
        <taxon>Craniata</taxon>
        <taxon>Vertebrata</taxon>
        <taxon>Euteleostomi</taxon>
        <taxon>Actinopterygii</taxon>
        <taxon>Neopterygii</taxon>
        <taxon>Teleostei</taxon>
        <taxon>Neoteleostei</taxon>
        <taxon>Acanthomorphata</taxon>
        <taxon>Eupercaria</taxon>
        <taxon>Spariformes</taxon>
        <taxon>Sparidae</taxon>
        <taxon>Sparus</taxon>
    </lineage>
</organism>
<protein>
    <submittedName>
        <fullName evidence="10">ATP binding cassette subfamily A member 12</fullName>
    </submittedName>
</protein>
<dbReference type="InterPro" id="IPR013525">
    <property type="entry name" value="ABC2_TM"/>
</dbReference>
<proteinExistence type="predicted"/>
<feature type="compositionally biased region" description="Low complexity" evidence="7">
    <location>
        <begin position="331"/>
        <end position="341"/>
    </location>
</feature>
<name>A0A671UA94_SPAAU</name>
<dbReference type="PANTHER" id="PTHR19229">
    <property type="entry name" value="ATP-BINDING CASSETTE TRANSPORTER SUBFAMILY A ABCA"/>
    <property type="match status" value="1"/>
</dbReference>
<reference evidence="10" key="1">
    <citation type="submission" date="2021-04" db="EMBL/GenBank/DDBJ databases">
        <authorList>
            <consortium name="Wellcome Sanger Institute Data Sharing"/>
        </authorList>
    </citation>
    <scope>NUCLEOTIDE SEQUENCE [LARGE SCALE GENOMIC DNA]</scope>
</reference>
<reference evidence="10" key="2">
    <citation type="submission" date="2025-08" db="UniProtKB">
        <authorList>
            <consortium name="Ensembl"/>
        </authorList>
    </citation>
    <scope>IDENTIFICATION</scope>
</reference>
<feature type="domain" description="ABC transporter" evidence="9">
    <location>
        <begin position="702"/>
        <end position="933"/>
    </location>
</feature>
<dbReference type="SUPFAM" id="SSF52540">
    <property type="entry name" value="P-loop containing nucleoside triphosphate hydrolases"/>
    <property type="match status" value="2"/>
</dbReference>
<dbReference type="InterPro" id="IPR003593">
    <property type="entry name" value="AAA+_ATPase"/>
</dbReference>
<feature type="transmembrane region" description="Helical" evidence="8">
    <location>
        <begin position="534"/>
        <end position="558"/>
    </location>
</feature>
<dbReference type="Ensembl" id="ENSSAUT00010010363.1">
    <property type="protein sequence ID" value="ENSSAUP00010009729.1"/>
    <property type="gene ID" value="ENSSAUG00010004747.1"/>
</dbReference>
<keyword evidence="2 8" id="KW-0812">Transmembrane</keyword>
<gene>
    <name evidence="10" type="primary">ABCA12</name>
    <name evidence="10" type="synonym">abca12</name>
</gene>
<feature type="region of interest" description="Disordered" evidence="7">
    <location>
        <begin position="1811"/>
        <end position="1831"/>
    </location>
</feature>
<reference evidence="10" key="3">
    <citation type="submission" date="2025-09" db="UniProtKB">
        <authorList>
            <consortium name="Ensembl"/>
        </authorList>
    </citation>
    <scope>IDENTIFICATION</scope>
</reference>
<feature type="transmembrane region" description="Helical" evidence="8">
    <location>
        <begin position="473"/>
        <end position="495"/>
    </location>
</feature>
<feature type="transmembrane region" description="Helical" evidence="8">
    <location>
        <begin position="24"/>
        <end position="42"/>
    </location>
</feature>
<feature type="transmembrane region" description="Helical" evidence="8">
    <location>
        <begin position="1054"/>
        <end position="1075"/>
    </location>
</feature>